<dbReference type="EMBL" id="NXID01000074">
    <property type="protein sequence ID" value="RXK12882.1"/>
    <property type="molecule type" value="Genomic_DNA"/>
</dbReference>
<accession>A0AAX2AEN0</accession>
<dbReference type="AlphaFoldDB" id="A0AAX2AEN0"/>
<evidence type="ECO:0000313" key="1">
    <source>
        <dbReference type="EMBL" id="RXK12882.1"/>
    </source>
</evidence>
<evidence type="ECO:0000313" key="2">
    <source>
        <dbReference type="Proteomes" id="UP000290092"/>
    </source>
</evidence>
<dbReference type="RefSeq" id="WP_114843385.1">
    <property type="nucleotide sequence ID" value="NZ_CP031220.1"/>
</dbReference>
<gene>
    <name evidence="1" type="ORF">CP985_14115</name>
</gene>
<proteinExistence type="predicted"/>
<name>A0AAX2AEN0_9BACT</name>
<dbReference type="Proteomes" id="UP000290092">
    <property type="component" value="Unassembled WGS sequence"/>
</dbReference>
<keyword evidence="2" id="KW-1185">Reference proteome</keyword>
<comment type="caution">
    <text evidence="1">The sequence shown here is derived from an EMBL/GenBank/DDBJ whole genome shotgun (WGS) entry which is preliminary data.</text>
</comment>
<protein>
    <submittedName>
        <fullName evidence="1">Uncharacterized protein</fullName>
    </submittedName>
</protein>
<reference evidence="1 2" key="1">
    <citation type="submission" date="2017-09" db="EMBL/GenBank/DDBJ databases">
        <title>Genomics of the genus Arcobacter.</title>
        <authorList>
            <person name="Perez-Cataluna A."/>
            <person name="Figueras M.J."/>
            <person name="Salas-Masso N."/>
        </authorList>
    </citation>
    <scope>NUCLEOTIDE SEQUENCE [LARGE SCALE GENOMIC DNA]</scope>
    <source>
        <strain evidence="1 2">CECT 7386</strain>
    </source>
</reference>
<sequence length="84" mass="9479">MGAITQREIENISINLFKKMGLVADNNTPTHTFKAKDYVYCFDEEIGHILIGRVGYLPVGWDANSRCVIAMVEDKSQFDLKLAN</sequence>
<dbReference type="KEGG" id="amyt:AMYT_a0182"/>
<organism evidence="1 2">
    <name type="scientific">Malaciobacter mytili LMG 24559</name>
    <dbReference type="NCBI Taxonomy" id="1032238"/>
    <lineage>
        <taxon>Bacteria</taxon>
        <taxon>Pseudomonadati</taxon>
        <taxon>Campylobacterota</taxon>
        <taxon>Epsilonproteobacteria</taxon>
        <taxon>Campylobacterales</taxon>
        <taxon>Arcobacteraceae</taxon>
        <taxon>Malaciobacter</taxon>
    </lineage>
</organism>